<dbReference type="GO" id="GO:0005507">
    <property type="term" value="F:copper ion binding"/>
    <property type="evidence" value="ECO:0007669"/>
    <property type="project" value="TreeGrafter"/>
</dbReference>
<dbReference type="SUPFAM" id="SSF54913">
    <property type="entry name" value="GlnB-like"/>
    <property type="match status" value="1"/>
</dbReference>
<dbReference type="PANTHER" id="PTHR23419">
    <property type="entry name" value="DIVALENT CATION TOLERANCE CUTA-RELATED"/>
    <property type="match status" value="1"/>
</dbReference>
<gene>
    <name evidence="2" type="ORF">SacmaDRAFT_3958</name>
</gene>
<dbReference type="HOGENOM" id="CLU_098807_3_1_11"/>
<dbReference type="OrthoDB" id="37622at2"/>
<organism evidence="2 3">
    <name type="scientific">Saccharomonospora marina XMU15</name>
    <dbReference type="NCBI Taxonomy" id="882083"/>
    <lineage>
        <taxon>Bacteria</taxon>
        <taxon>Bacillati</taxon>
        <taxon>Actinomycetota</taxon>
        <taxon>Actinomycetes</taxon>
        <taxon>Pseudonocardiales</taxon>
        <taxon>Pseudonocardiaceae</taxon>
        <taxon>Saccharomonospora</taxon>
    </lineage>
</organism>
<dbReference type="InterPro" id="IPR015867">
    <property type="entry name" value="N-reg_PII/ATP_PRibTrfase_C"/>
</dbReference>
<proteinExistence type="inferred from homology"/>
<dbReference type="Gene3D" id="3.30.70.120">
    <property type="match status" value="1"/>
</dbReference>
<comment type="similarity">
    <text evidence="1">Belongs to the CutA family.</text>
</comment>
<dbReference type="GO" id="GO:0010038">
    <property type="term" value="P:response to metal ion"/>
    <property type="evidence" value="ECO:0007669"/>
    <property type="project" value="InterPro"/>
</dbReference>
<protein>
    <submittedName>
        <fullName evidence="2">Uncharacterized protein involved in tolerance to divalent cations</fullName>
    </submittedName>
</protein>
<dbReference type="InterPro" id="IPR004323">
    <property type="entry name" value="Ion_tolerance_CutA"/>
</dbReference>
<dbReference type="Pfam" id="PF03091">
    <property type="entry name" value="CutA1"/>
    <property type="match status" value="1"/>
</dbReference>
<keyword evidence="3" id="KW-1185">Reference proteome</keyword>
<dbReference type="EMBL" id="CM001439">
    <property type="protein sequence ID" value="EHR52156.1"/>
    <property type="molecule type" value="Genomic_DNA"/>
</dbReference>
<dbReference type="PANTHER" id="PTHR23419:SF8">
    <property type="entry name" value="FI09726P"/>
    <property type="match status" value="1"/>
</dbReference>
<sequence>MDNTEDQAVEVVITAPEKQWLQQFIQNLMQQHLCAAGHTYPFETTYHWRGTIHEKTETRGVLYTRASLVDRITELARQHHPYEVPHVTATPLVAGNPDYLEWIFTETATAR</sequence>
<evidence type="ECO:0000313" key="2">
    <source>
        <dbReference type="EMBL" id="EHR52156.1"/>
    </source>
</evidence>
<accession>H5X3T8</accession>
<dbReference type="RefSeq" id="WP_009155534.1">
    <property type="nucleotide sequence ID" value="NZ_CM001439.1"/>
</dbReference>
<dbReference type="eggNOG" id="COG1324">
    <property type="taxonomic scope" value="Bacteria"/>
</dbReference>
<dbReference type="InterPro" id="IPR011322">
    <property type="entry name" value="N-reg_PII-like_a/b"/>
</dbReference>
<dbReference type="AlphaFoldDB" id="H5X3T8"/>
<name>H5X3T8_9PSEU</name>
<reference evidence="2 3" key="1">
    <citation type="journal article" date="2012" name="Stand. Genomic Sci.">
        <title>Genome sequence of the ocean sediment bacterium Saccharomonospora marina type strain (XMU15(T)).</title>
        <authorList>
            <person name="Klenk H.P."/>
            <person name="Lu M."/>
            <person name="Lucas S."/>
            <person name="Lapidus A."/>
            <person name="Copeland A."/>
            <person name="Pitluck S."/>
            <person name="Goodwin L.A."/>
            <person name="Han C."/>
            <person name="Tapia R."/>
            <person name="Brambilla E.M."/>
            <person name="Potter G."/>
            <person name="Land M."/>
            <person name="Ivanova N."/>
            <person name="Rohde M."/>
            <person name="Goker M."/>
            <person name="Detter J.C."/>
            <person name="Li W.J."/>
            <person name="Kyrpides N.C."/>
            <person name="Woyke T."/>
        </authorList>
    </citation>
    <scope>NUCLEOTIDE SEQUENCE [LARGE SCALE GENOMIC DNA]</scope>
    <source>
        <strain evidence="2 3">XMU15</strain>
    </source>
</reference>
<dbReference type="STRING" id="882083.SacmaDRAFT_3958"/>
<evidence type="ECO:0000256" key="1">
    <source>
        <dbReference type="ARBA" id="ARBA00010169"/>
    </source>
</evidence>
<dbReference type="Proteomes" id="UP000004926">
    <property type="component" value="Chromosome"/>
</dbReference>
<evidence type="ECO:0000313" key="3">
    <source>
        <dbReference type="Proteomes" id="UP000004926"/>
    </source>
</evidence>